<feature type="compositionally biased region" description="Basic residues" evidence="1">
    <location>
        <begin position="47"/>
        <end position="56"/>
    </location>
</feature>
<keyword evidence="3" id="KW-1185">Reference proteome</keyword>
<feature type="compositionally biased region" description="Polar residues" evidence="1">
    <location>
        <begin position="57"/>
        <end position="82"/>
    </location>
</feature>
<accession>A0A067Q5U1</accession>
<sequence>MYTYLVSLIHDHSKRFTFRGKYHPFHSPINRNLNTHSNLLRSNTNSKIKKHNRHRSSSSTNQRVDWSDTISDVPTPNKITTDSTYTSYKPTSHTHYTSSPTNPQIQSAQAPKNQKVGNETHKKSTIPLPTIRTMPSLPQRPLGMQTLMIHSQLLHNFLHFLRSRFILER</sequence>
<protein>
    <submittedName>
        <fullName evidence="2">Uncharacterized protein</fullName>
    </submittedName>
</protein>
<dbReference type="Proteomes" id="UP000027265">
    <property type="component" value="Unassembled WGS sequence"/>
</dbReference>
<feature type="region of interest" description="Disordered" evidence="1">
    <location>
        <begin position="45"/>
        <end position="135"/>
    </location>
</feature>
<dbReference type="HOGENOM" id="CLU_1578749_0_0_1"/>
<feature type="compositionally biased region" description="Polar residues" evidence="1">
    <location>
        <begin position="102"/>
        <end position="117"/>
    </location>
</feature>
<feature type="compositionally biased region" description="Low complexity" evidence="1">
    <location>
        <begin position="83"/>
        <end position="101"/>
    </location>
</feature>
<dbReference type="EMBL" id="KL197712">
    <property type="protein sequence ID" value="KDQ61530.1"/>
    <property type="molecule type" value="Genomic_DNA"/>
</dbReference>
<name>A0A067Q5U1_9AGAM</name>
<gene>
    <name evidence="2" type="ORF">JAAARDRAFT_513079</name>
</gene>
<evidence type="ECO:0000313" key="3">
    <source>
        <dbReference type="Proteomes" id="UP000027265"/>
    </source>
</evidence>
<dbReference type="AlphaFoldDB" id="A0A067Q5U1"/>
<dbReference type="InParanoid" id="A0A067Q5U1"/>
<reference evidence="3" key="1">
    <citation type="journal article" date="2014" name="Proc. Natl. Acad. Sci. U.S.A.">
        <title>Extensive sampling of basidiomycete genomes demonstrates inadequacy of the white-rot/brown-rot paradigm for wood decay fungi.</title>
        <authorList>
            <person name="Riley R."/>
            <person name="Salamov A.A."/>
            <person name="Brown D.W."/>
            <person name="Nagy L.G."/>
            <person name="Floudas D."/>
            <person name="Held B.W."/>
            <person name="Levasseur A."/>
            <person name="Lombard V."/>
            <person name="Morin E."/>
            <person name="Otillar R."/>
            <person name="Lindquist E.A."/>
            <person name="Sun H."/>
            <person name="LaButti K.M."/>
            <person name="Schmutz J."/>
            <person name="Jabbour D."/>
            <person name="Luo H."/>
            <person name="Baker S.E."/>
            <person name="Pisabarro A.G."/>
            <person name="Walton J.D."/>
            <person name="Blanchette R.A."/>
            <person name="Henrissat B."/>
            <person name="Martin F."/>
            <person name="Cullen D."/>
            <person name="Hibbett D.S."/>
            <person name="Grigoriev I.V."/>
        </authorList>
    </citation>
    <scope>NUCLEOTIDE SEQUENCE [LARGE SCALE GENOMIC DNA]</scope>
    <source>
        <strain evidence="3">MUCL 33604</strain>
    </source>
</reference>
<proteinExistence type="predicted"/>
<organism evidence="2 3">
    <name type="scientific">Jaapia argillacea MUCL 33604</name>
    <dbReference type="NCBI Taxonomy" id="933084"/>
    <lineage>
        <taxon>Eukaryota</taxon>
        <taxon>Fungi</taxon>
        <taxon>Dikarya</taxon>
        <taxon>Basidiomycota</taxon>
        <taxon>Agaricomycotina</taxon>
        <taxon>Agaricomycetes</taxon>
        <taxon>Agaricomycetidae</taxon>
        <taxon>Jaapiales</taxon>
        <taxon>Jaapiaceae</taxon>
        <taxon>Jaapia</taxon>
    </lineage>
</organism>
<evidence type="ECO:0000313" key="2">
    <source>
        <dbReference type="EMBL" id="KDQ61530.1"/>
    </source>
</evidence>
<evidence type="ECO:0000256" key="1">
    <source>
        <dbReference type="SAM" id="MobiDB-lite"/>
    </source>
</evidence>